<organism evidence="1 2">
    <name type="scientific">Arctia plantaginis</name>
    <name type="common">Wood tiger moth</name>
    <name type="synonym">Phalaena plantaginis</name>
    <dbReference type="NCBI Taxonomy" id="874455"/>
    <lineage>
        <taxon>Eukaryota</taxon>
        <taxon>Metazoa</taxon>
        <taxon>Ecdysozoa</taxon>
        <taxon>Arthropoda</taxon>
        <taxon>Hexapoda</taxon>
        <taxon>Insecta</taxon>
        <taxon>Pterygota</taxon>
        <taxon>Neoptera</taxon>
        <taxon>Endopterygota</taxon>
        <taxon>Lepidoptera</taxon>
        <taxon>Glossata</taxon>
        <taxon>Ditrysia</taxon>
        <taxon>Noctuoidea</taxon>
        <taxon>Erebidae</taxon>
        <taxon>Arctiinae</taxon>
        <taxon>Arctia</taxon>
    </lineage>
</organism>
<name>A0A8S1B245_ARCPL</name>
<evidence type="ECO:0000313" key="2">
    <source>
        <dbReference type="Proteomes" id="UP000494256"/>
    </source>
</evidence>
<dbReference type="AlphaFoldDB" id="A0A8S1B245"/>
<protein>
    <submittedName>
        <fullName evidence="1">Uncharacterized protein</fullName>
    </submittedName>
</protein>
<comment type="caution">
    <text evidence="1">The sequence shown here is derived from an EMBL/GenBank/DDBJ whole genome shotgun (WGS) entry which is preliminary data.</text>
</comment>
<evidence type="ECO:0000313" key="1">
    <source>
        <dbReference type="EMBL" id="CAB3255649.1"/>
    </source>
</evidence>
<dbReference type="EMBL" id="CADEBD010000443">
    <property type="protein sequence ID" value="CAB3255649.1"/>
    <property type="molecule type" value="Genomic_DNA"/>
</dbReference>
<sequence length="134" mass="14535">MSVVPKIPSGCFFQVPFLKIRKLVLYSTSLEATSKKPLGIGLPSVIRTLVASRACTLTVSGKVYRGLCATEPLLLMAAGLLSFYTTLFDDHGKLDVPISLQKPFYEVARSWGVISLVDVKEDPLKGLLLHGNGN</sequence>
<gene>
    <name evidence="1" type="ORF">APLA_LOCUS15333</name>
</gene>
<dbReference type="OrthoDB" id="415822at2759"/>
<accession>A0A8S1B245</accession>
<proteinExistence type="predicted"/>
<reference evidence="1 2" key="1">
    <citation type="submission" date="2020-04" db="EMBL/GenBank/DDBJ databases">
        <authorList>
            <person name="Wallbank WR R."/>
            <person name="Pardo Diaz C."/>
            <person name="Kozak K."/>
            <person name="Martin S."/>
            <person name="Jiggins C."/>
            <person name="Moest M."/>
            <person name="Warren A I."/>
            <person name="Byers J.R.P. K."/>
            <person name="Montejo-Kovacevich G."/>
            <person name="Yen C E."/>
        </authorList>
    </citation>
    <scope>NUCLEOTIDE SEQUENCE [LARGE SCALE GENOMIC DNA]</scope>
</reference>
<dbReference type="Proteomes" id="UP000494256">
    <property type="component" value="Unassembled WGS sequence"/>
</dbReference>